<proteinExistence type="predicted"/>
<feature type="transmembrane region" description="Helical" evidence="7">
    <location>
        <begin position="128"/>
        <end position="153"/>
    </location>
</feature>
<evidence type="ECO:0000313" key="9">
    <source>
        <dbReference type="Proteomes" id="UP000252893"/>
    </source>
</evidence>
<feature type="transmembrane region" description="Helical" evidence="7">
    <location>
        <begin position="33"/>
        <end position="60"/>
    </location>
</feature>
<dbReference type="GO" id="GO:0022857">
    <property type="term" value="F:transmembrane transporter activity"/>
    <property type="evidence" value="ECO:0007669"/>
    <property type="project" value="InterPro"/>
</dbReference>
<feature type="transmembrane region" description="Helical" evidence="7">
    <location>
        <begin position="99"/>
        <end position="116"/>
    </location>
</feature>
<protein>
    <submittedName>
        <fullName evidence="8">Multidrug resistance protein MdtO</fullName>
    </submittedName>
</protein>
<name>A0A366DRY8_9HYPH</name>
<accession>A0A366DRY8</accession>
<dbReference type="PANTHER" id="PTHR30509">
    <property type="entry name" value="P-HYDROXYBENZOIC ACID EFFLUX PUMP SUBUNIT-RELATED"/>
    <property type="match status" value="1"/>
</dbReference>
<evidence type="ECO:0000256" key="6">
    <source>
        <dbReference type="ARBA" id="ARBA00023136"/>
    </source>
</evidence>
<comment type="subcellular location">
    <subcellularLocation>
        <location evidence="1">Cell membrane</location>
        <topology evidence="1">Multi-pass membrane protein</topology>
    </subcellularLocation>
</comment>
<feature type="transmembrane region" description="Helical" evidence="7">
    <location>
        <begin position="441"/>
        <end position="459"/>
    </location>
</feature>
<dbReference type="OrthoDB" id="105720at2"/>
<comment type="caution">
    <text evidence="8">The sequence shown here is derived from an EMBL/GenBank/DDBJ whole genome shotgun (WGS) entry which is preliminary data.</text>
</comment>
<evidence type="ECO:0000256" key="1">
    <source>
        <dbReference type="ARBA" id="ARBA00004651"/>
    </source>
</evidence>
<dbReference type="EMBL" id="QNRH01000007">
    <property type="protein sequence ID" value="RBO92239.1"/>
    <property type="molecule type" value="Genomic_DNA"/>
</dbReference>
<evidence type="ECO:0000256" key="5">
    <source>
        <dbReference type="ARBA" id="ARBA00022989"/>
    </source>
</evidence>
<dbReference type="Proteomes" id="UP000252893">
    <property type="component" value="Unassembled WGS sequence"/>
</dbReference>
<keyword evidence="6 7" id="KW-0472">Membrane</keyword>
<dbReference type="InterPro" id="IPR006726">
    <property type="entry name" value="PHBA_efflux_AaeB/fusaric-R"/>
</dbReference>
<keyword evidence="4 7" id="KW-0812">Transmembrane</keyword>
<dbReference type="Pfam" id="PF04632">
    <property type="entry name" value="FUSC"/>
    <property type="match status" value="1"/>
</dbReference>
<evidence type="ECO:0000313" key="8">
    <source>
        <dbReference type="EMBL" id="RBO92239.1"/>
    </source>
</evidence>
<keyword evidence="3" id="KW-1003">Cell membrane</keyword>
<evidence type="ECO:0000256" key="2">
    <source>
        <dbReference type="ARBA" id="ARBA00022448"/>
    </source>
</evidence>
<dbReference type="PANTHER" id="PTHR30509:SF9">
    <property type="entry name" value="MULTIDRUG RESISTANCE PROTEIN MDTO"/>
    <property type="match status" value="1"/>
</dbReference>
<sequence>MATRAEASLSTAIRQTLADLAPFPGRAAATWRVAFVCALVSGIAMLFHIPEAAISVYLVIFLMKPDGAENTLVASVAVIAITLLVVLMIPLLQSTVESAFVRILVMIIASFIFIFIGAASKLGEGGSIIALIIAFLLTLISMVPINGVISLALRYAWEMAILPMFCIAIFSLFFGQWSVGLLRKQLRGRLHLAYQLLNSPNAETNEKLDVFLSEGNEAAEKKLKLTQILHQTSKTKIAQIGVDIPASYQLVYASAALAREGEPHERQQHAATIALMIDTLDKGTPLSENLPIDKVEAQSSQSLSISQAINAISGAVKPDYSKSGNDGFFKPDAFSNPIYQQFALKTTLAAILCYMFYAALNWDGIHTAMVTCYVASLGTAGDTVHKLALRITGCLIGALMGVISIVYLLPHLETVGGLMLLVFAATWIAGWVAAGSRKISYAGVQIGLAYTLSVLQGFGPTTDLDTARDRAIGILIGNVAVYLVSVFLWPKPVSQTARDTLIKTTRKLADLALVPVNERSQNVAQIAEIERLLADVRYCYYLLPFEPHHLRPSPQMTKAGKQYTKTLSDIGQAIYFGNTPMPEVAGRLRRLANHLETYNLKNTKPTPPAETVGHYPNQHVAAQLAELEILLTGSSL</sequence>
<feature type="transmembrane region" description="Helical" evidence="7">
    <location>
        <begin position="387"/>
        <end position="409"/>
    </location>
</feature>
<reference evidence="8 9" key="1">
    <citation type="submission" date="2018-06" db="EMBL/GenBank/DDBJ databases">
        <title>Genomic Encyclopedia of Type Strains, Phase IV (KMG-IV): sequencing the most valuable type-strain genomes for metagenomic binning, comparative biology and taxonomic classification.</title>
        <authorList>
            <person name="Goeker M."/>
        </authorList>
    </citation>
    <scope>NUCLEOTIDE SEQUENCE [LARGE SCALE GENOMIC DNA]</scope>
    <source>
        <strain evidence="8 9">DSM 25619</strain>
    </source>
</reference>
<dbReference type="AlphaFoldDB" id="A0A366DRY8"/>
<evidence type="ECO:0000256" key="4">
    <source>
        <dbReference type="ARBA" id="ARBA00022692"/>
    </source>
</evidence>
<gene>
    <name evidence="8" type="ORF">DFR47_107138</name>
</gene>
<feature type="transmembrane region" description="Helical" evidence="7">
    <location>
        <begin position="72"/>
        <end position="93"/>
    </location>
</feature>
<keyword evidence="2" id="KW-0813">Transport</keyword>
<evidence type="ECO:0000256" key="7">
    <source>
        <dbReference type="SAM" id="Phobius"/>
    </source>
</evidence>
<feature type="transmembrane region" description="Helical" evidence="7">
    <location>
        <begin position="471"/>
        <end position="489"/>
    </location>
</feature>
<feature type="transmembrane region" description="Helical" evidence="7">
    <location>
        <begin position="415"/>
        <end position="434"/>
    </location>
</feature>
<dbReference type="GO" id="GO:0005886">
    <property type="term" value="C:plasma membrane"/>
    <property type="evidence" value="ECO:0007669"/>
    <property type="project" value="UniProtKB-SubCell"/>
</dbReference>
<keyword evidence="5 7" id="KW-1133">Transmembrane helix</keyword>
<evidence type="ECO:0000256" key="3">
    <source>
        <dbReference type="ARBA" id="ARBA00022475"/>
    </source>
</evidence>
<keyword evidence="9" id="KW-1185">Reference proteome</keyword>
<dbReference type="RefSeq" id="WP_113945554.1">
    <property type="nucleotide sequence ID" value="NZ_JBHEEG010000009.1"/>
</dbReference>
<feature type="transmembrane region" description="Helical" evidence="7">
    <location>
        <begin position="159"/>
        <end position="182"/>
    </location>
</feature>
<organism evidence="8 9">
    <name type="scientific">Pseudochrobactrum asaccharolyticum</name>
    <dbReference type="NCBI Taxonomy" id="354351"/>
    <lineage>
        <taxon>Bacteria</taxon>
        <taxon>Pseudomonadati</taxon>
        <taxon>Pseudomonadota</taxon>
        <taxon>Alphaproteobacteria</taxon>
        <taxon>Hyphomicrobiales</taxon>
        <taxon>Brucellaceae</taxon>
        <taxon>Pseudochrobactrum</taxon>
    </lineage>
</organism>